<dbReference type="Proteomes" id="UP000602759">
    <property type="component" value="Unassembled WGS sequence"/>
</dbReference>
<gene>
    <name evidence="1" type="ORF">H8B06_07715</name>
</gene>
<protein>
    <submittedName>
        <fullName evidence="1">Uncharacterized protein</fullName>
    </submittedName>
</protein>
<keyword evidence="2" id="KW-1185">Reference proteome</keyword>
<evidence type="ECO:0000313" key="2">
    <source>
        <dbReference type="Proteomes" id="UP000602759"/>
    </source>
</evidence>
<feature type="non-terminal residue" evidence="1">
    <location>
        <position position="50"/>
    </location>
</feature>
<accession>A0ABR7YMZ3</accession>
<proteinExistence type="predicted"/>
<dbReference type="EMBL" id="JACOIK010000005">
    <property type="protein sequence ID" value="MBD1432705.1"/>
    <property type="molecule type" value="Genomic_DNA"/>
</dbReference>
<organism evidence="1 2">
    <name type="scientific">Sphingobacterium micropteri</name>
    <dbReference type="NCBI Taxonomy" id="2763501"/>
    <lineage>
        <taxon>Bacteria</taxon>
        <taxon>Pseudomonadati</taxon>
        <taxon>Bacteroidota</taxon>
        <taxon>Sphingobacteriia</taxon>
        <taxon>Sphingobacteriales</taxon>
        <taxon>Sphingobacteriaceae</taxon>
        <taxon>Sphingobacterium</taxon>
    </lineage>
</organism>
<name>A0ABR7YMZ3_9SPHI</name>
<sequence>MLVHSRQFGYYGSISAIDFGRMMPAITVQKMPFYLDIADSRYGSNGANIE</sequence>
<comment type="caution">
    <text evidence="1">The sequence shown here is derived from an EMBL/GenBank/DDBJ whole genome shotgun (WGS) entry which is preliminary data.</text>
</comment>
<reference evidence="1 2" key="1">
    <citation type="submission" date="2020-08" db="EMBL/GenBank/DDBJ databases">
        <title>Sphingobacterium sp. DN00404 isolated from aquaculture water.</title>
        <authorList>
            <person name="Zhang M."/>
        </authorList>
    </citation>
    <scope>NUCLEOTIDE SEQUENCE [LARGE SCALE GENOMIC DNA]</scope>
    <source>
        <strain evidence="1 2">DN00404</strain>
    </source>
</reference>
<evidence type="ECO:0000313" key="1">
    <source>
        <dbReference type="EMBL" id="MBD1432705.1"/>
    </source>
</evidence>